<dbReference type="OrthoDB" id="5945798at2759"/>
<dbReference type="InterPro" id="IPR046341">
    <property type="entry name" value="SET_dom_sf"/>
</dbReference>
<dbReference type="Gene3D" id="2.170.270.10">
    <property type="entry name" value="SET domain"/>
    <property type="match status" value="1"/>
</dbReference>
<protein>
    <recommendedName>
        <fullName evidence="3">SET domain-containing protein</fullName>
    </recommendedName>
</protein>
<dbReference type="SUPFAM" id="SSF82199">
    <property type="entry name" value="SET domain"/>
    <property type="match status" value="1"/>
</dbReference>
<proteinExistence type="predicted"/>
<reference evidence="1 2" key="1">
    <citation type="journal article" date="2020" name="ISME J.">
        <title>Uncovering the hidden diversity of litter-decomposition mechanisms in mushroom-forming fungi.</title>
        <authorList>
            <person name="Floudas D."/>
            <person name="Bentzer J."/>
            <person name="Ahren D."/>
            <person name="Johansson T."/>
            <person name="Persson P."/>
            <person name="Tunlid A."/>
        </authorList>
    </citation>
    <scope>NUCLEOTIDE SEQUENCE [LARGE SCALE GENOMIC DNA]</scope>
    <source>
        <strain evidence="1 2">CBS 175.51</strain>
    </source>
</reference>
<dbReference type="AlphaFoldDB" id="A0A8H5FCE7"/>
<evidence type="ECO:0000313" key="2">
    <source>
        <dbReference type="Proteomes" id="UP000541558"/>
    </source>
</evidence>
<evidence type="ECO:0008006" key="3">
    <source>
        <dbReference type="Google" id="ProtNLM"/>
    </source>
</evidence>
<dbReference type="EMBL" id="JAACJK010000113">
    <property type="protein sequence ID" value="KAF5331661.1"/>
    <property type="molecule type" value="Genomic_DNA"/>
</dbReference>
<accession>A0A8H5FCE7</accession>
<name>A0A8H5FCE7_9AGAR</name>
<sequence length="241" mass="27256">MWHGGHRGVQSSAHPDSYLDIPYSQLTTSVRETRGIDTETREGSEPPGVQTWGGGYVGVPRIGARINHSCSGANIVEDFDPETFTFSYTASRDIKAGQQIMRYHVTRTLPVAQRREALIAQQIICTCSACTNATPKTDKLRLEYQARVNILTKACQTSGPLPTAQAQAWLATTLRMKDEMEKEVLDNDPSFMQVWYSLQILYGRLRDEEKEDMCRRRLEGYMKFPGAIRERKKGHPGSRRT</sequence>
<evidence type="ECO:0000313" key="1">
    <source>
        <dbReference type="EMBL" id="KAF5331661.1"/>
    </source>
</evidence>
<comment type="caution">
    <text evidence="1">The sequence shown here is derived from an EMBL/GenBank/DDBJ whole genome shotgun (WGS) entry which is preliminary data.</text>
</comment>
<dbReference type="Proteomes" id="UP000541558">
    <property type="component" value="Unassembled WGS sequence"/>
</dbReference>
<keyword evidence="2" id="KW-1185">Reference proteome</keyword>
<gene>
    <name evidence="1" type="ORF">D9611_007634</name>
</gene>
<organism evidence="1 2">
    <name type="scientific">Ephemerocybe angulata</name>
    <dbReference type="NCBI Taxonomy" id="980116"/>
    <lineage>
        <taxon>Eukaryota</taxon>
        <taxon>Fungi</taxon>
        <taxon>Dikarya</taxon>
        <taxon>Basidiomycota</taxon>
        <taxon>Agaricomycotina</taxon>
        <taxon>Agaricomycetes</taxon>
        <taxon>Agaricomycetidae</taxon>
        <taxon>Agaricales</taxon>
        <taxon>Agaricineae</taxon>
        <taxon>Psathyrellaceae</taxon>
        <taxon>Ephemerocybe</taxon>
    </lineage>
</organism>